<dbReference type="EMBL" id="GISG01123068">
    <property type="protein sequence ID" value="MBA4641183.1"/>
    <property type="molecule type" value="Transcribed_RNA"/>
</dbReference>
<sequence>MMIKVHLQNLRFRSQIQVAKSNLSFGLRGRSERQDWWREAATSAESRMVWVWRVIEGSCARFHGTKDYPSRTFITKMVKASILHSAQLVGKLSVLLKEFFEPKREGISACTLLMPGDQVLFLFVSPRGEKFRVL</sequence>
<reference evidence="1" key="1">
    <citation type="journal article" date="2013" name="J. Plant Res.">
        <title>Effect of fungi and light on seed germination of three Opuntia species from semiarid lands of central Mexico.</title>
        <authorList>
            <person name="Delgado-Sanchez P."/>
            <person name="Jimenez-Bremont J.F."/>
            <person name="Guerrero-Gonzalez Mde L."/>
            <person name="Flores J."/>
        </authorList>
    </citation>
    <scope>NUCLEOTIDE SEQUENCE</scope>
    <source>
        <tissue evidence="1">Cladode</tissue>
    </source>
</reference>
<organism evidence="1">
    <name type="scientific">Opuntia streptacantha</name>
    <name type="common">Prickly pear cactus</name>
    <name type="synonym">Opuntia cardona</name>
    <dbReference type="NCBI Taxonomy" id="393608"/>
    <lineage>
        <taxon>Eukaryota</taxon>
        <taxon>Viridiplantae</taxon>
        <taxon>Streptophyta</taxon>
        <taxon>Embryophyta</taxon>
        <taxon>Tracheophyta</taxon>
        <taxon>Spermatophyta</taxon>
        <taxon>Magnoliopsida</taxon>
        <taxon>eudicotyledons</taxon>
        <taxon>Gunneridae</taxon>
        <taxon>Pentapetalae</taxon>
        <taxon>Caryophyllales</taxon>
        <taxon>Cactineae</taxon>
        <taxon>Cactaceae</taxon>
        <taxon>Opuntioideae</taxon>
        <taxon>Opuntia</taxon>
    </lineage>
</organism>
<evidence type="ECO:0000313" key="1">
    <source>
        <dbReference type="EMBL" id="MBA4641183.1"/>
    </source>
</evidence>
<accession>A0A7C9DID7</accession>
<protein>
    <submittedName>
        <fullName evidence="1">Uncharacterized protein</fullName>
    </submittedName>
</protein>
<name>A0A7C9DID7_OPUST</name>
<proteinExistence type="predicted"/>
<reference evidence="1" key="2">
    <citation type="submission" date="2020-07" db="EMBL/GenBank/DDBJ databases">
        <authorList>
            <person name="Vera ALvarez R."/>
            <person name="Arias-Moreno D.M."/>
            <person name="Jimenez-Jacinto V."/>
            <person name="Jimenez-Bremont J.F."/>
            <person name="Swaminathan K."/>
            <person name="Moose S.P."/>
            <person name="Guerrero-Gonzalez M.L."/>
            <person name="Marino-Ramirez L."/>
            <person name="Landsman D."/>
            <person name="Rodriguez-Kessler M."/>
            <person name="Delgado-Sanchez P."/>
        </authorList>
    </citation>
    <scope>NUCLEOTIDE SEQUENCE</scope>
    <source>
        <tissue evidence="1">Cladode</tissue>
    </source>
</reference>
<dbReference type="AlphaFoldDB" id="A0A7C9DID7"/>